<feature type="region of interest" description="Disordered" evidence="2">
    <location>
        <begin position="1"/>
        <end position="22"/>
    </location>
</feature>
<accession>A0A7K3VD77</accession>
<evidence type="ECO:0000256" key="1">
    <source>
        <dbReference type="ARBA" id="ARBA00022801"/>
    </source>
</evidence>
<dbReference type="GO" id="GO:0016874">
    <property type="term" value="F:ligase activity"/>
    <property type="evidence" value="ECO:0007669"/>
    <property type="project" value="UniProtKB-KW"/>
</dbReference>
<evidence type="ECO:0000313" key="3">
    <source>
        <dbReference type="EMBL" id="NEK14752.1"/>
    </source>
</evidence>
<dbReference type="PANTHER" id="PTHR35561">
    <property type="entry name" value="RNA 2',3'-CYCLIC PHOSPHODIESTERASE"/>
    <property type="match status" value="1"/>
</dbReference>
<dbReference type="AlphaFoldDB" id="A0A7K3VD77"/>
<evidence type="ECO:0000256" key="2">
    <source>
        <dbReference type="SAM" id="MobiDB-lite"/>
    </source>
</evidence>
<protein>
    <submittedName>
        <fullName evidence="3">2'-5' RNA ligase</fullName>
    </submittedName>
</protein>
<dbReference type="RefSeq" id="WP_164046277.1">
    <property type="nucleotide sequence ID" value="NZ_WUFV01000003.1"/>
</dbReference>
<proteinExistence type="predicted"/>
<keyword evidence="3" id="KW-0436">Ligase</keyword>
<keyword evidence="1" id="KW-0378">Hydrolase</keyword>
<organism evidence="3 4">
    <name type="scientific">Rhizobium leguminosarum</name>
    <dbReference type="NCBI Taxonomy" id="384"/>
    <lineage>
        <taxon>Bacteria</taxon>
        <taxon>Pseudomonadati</taxon>
        <taxon>Pseudomonadota</taxon>
        <taxon>Alphaproteobacteria</taxon>
        <taxon>Hyphomicrobiales</taxon>
        <taxon>Rhizobiaceae</taxon>
        <taxon>Rhizobium/Agrobacterium group</taxon>
        <taxon>Rhizobium</taxon>
    </lineage>
</organism>
<sequence>MNQISFDFEDGRSRRGRPGENHNGGHRLFFALCPPAAVERQAASIADDYGKAFSLSAKPRLTTLHMTIIGIDDYEELPEDAVFAARQAGATVEGAPIAITFDRIMSFRREGKARPLVLCGEGGLKPLTRLHVQLGVGMHNAGLRHNISRDFTPHMTLLYDRKTVPTASLDTPVSWTASEFLLIHSVFGKTEHRIIDRWPLLG</sequence>
<dbReference type="SUPFAM" id="SSF55144">
    <property type="entry name" value="LigT-like"/>
    <property type="match status" value="1"/>
</dbReference>
<dbReference type="Pfam" id="PF13563">
    <property type="entry name" value="2_5_RNA_ligase2"/>
    <property type="match status" value="1"/>
</dbReference>
<dbReference type="GO" id="GO:0008664">
    <property type="term" value="F:RNA 2',3'-cyclic 3'-phosphodiesterase activity"/>
    <property type="evidence" value="ECO:0007669"/>
    <property type="project" value="InterPro"/>
</dbReference>
<reference evidence="3 4" key="1">
    <citation type="submission" date="2019-12" db="EMBL/GenBank/DDBJ databases">
        <title>Rhizobium genotypes associated with high levels of biological nitrogen fixation by grain legumes in a temperate-maritime cropping system.</title>
        <authorList>
            <person name="Maluk M."/>
            <person name="Francesc Ferrando Molina F."/>
            <person name="Lopez Del Egido L."/>
            <person name="Lafos M."/>
            <person name="Langarica-Fuentes A."/>
            <person name="Gebre Yohannes G."/>
            <person name="Young M.W."/>
            <person name="Martin P."/>
            <person name="Gantlett R."/>
            <person name="Kenicer G."/>
            <person name="Hawes C."/>
            <person name="Begg G.S."/>
            <person name="Quilliam R.S."/>
            <person name="Squire G.R."/>
            <person name="Poole P.S."/>
            <person name="Young P.W."/>
            <person name="Iannetta P.M."/>
            <person name="James E.K."/>
        </authorList>
    </citation>
    <scope>NUCLEOTIDE SEQUENCE [LARGE SCALE GENOMIC DNA]</scope>
    <source>
        <strain evidence="3 4">JHI54</strain>
    </source>
</reference>
<dbReference type="PANTHER" id="PTHR35561:SF1">
    <property type="entry name" value="RNA 2',3'-CYCLIC PHOSPHODIESTERASE"/>
    <property type="match status" value="1"/>
</dbReference>
<feature type="compositionally biased region" description="Basic and acidic residues" evidence="2">
    <location>
        <begin position="9"/>
        <end position="20"/>
    </location>
</feature>
<dbReference type="EMBL" id="WUFV01000003">
    <property type="protein sequence ID" value="NEK14752.1"/>
    <property type="molecule type" value="Genomic_DNA"/>
</dbReference>
<comment type="caution">
    <text evidence="3">The sequence shown here is derived from an EMBL/GenBank/DDBJ whole genome shotgun (WGS) entry which is preliminary data.</text>
</comment>
<evidence type="ECO:0000313" key="4">
    <source>
        <dbReference type="Proteomes" id="UP000471705"/>
    </source>
</evidence>
<gene>
    <name evidence="3" type="ORF">GR257_07770</name>
</gene>
<dbReference type="Gene3D" id="3.90.1140.10">
    <property type="entry name" value="Cyclic phosphodiesterase"/>
    <property type="match status" value="1"/>
</dbReference>
<name>A0A7K3VD77_RHILE</name>
<dbReference type="Proteomes" id="UP000471705">
    <property type="component" value="Unassembled WGS sequence"/>
</dbReference>
<dbReference type="GO" id="GO:0004113">
    <property type="term" value="F:2',3'-cyclic-nucleotide 3'-phosphodiesterase activity"/>
    <property type="evidence" value="ECO:0007669"/>
    <property type="project" value="InterPro"/>
</dbReference>
<dbReference type="InterPro" id="IPR009097">
    <property type="entry name" value="Cyclic_Pdiesterase"/>
</dbReference>
<dbReference type="InterPro" id="IPR004175">
    <property type="entry name" value="RNA_CPDase"/>
</dbReference>